<keyword evidence="1" id="KW-0472">Membrane</keyword>
<evidence type="ECO:0000256" key="1">
    <source>
        <dbReference type="SAM" id="Phobius"/>
    </source>
</evidence>
<dbReference type="Pfam" id="PF19487">
    <property type="entry name" value="DUF6023"/>
    <property type="match status" value="1"/>
</dbReference>
<dbReference type="EMBL" id="JAMQOL010000008">
    <property type="protein sequence ID" value="MCM4077351.1"/>
    <property type="molecule type" value="Genomic_DNA"/>
</dbReference>
<proteinExistence type="predicted"/>
<accession>A0ABT0XU91</accession>
<dbReference type="RefSeq" id="WP_251797224.1">
    <property type="nucleotide sequence ID" value="NZ_JAMQOL010000008.1"/>
</dbReference>
<evidence type="ECO:0000313" key="2">
    <source>
        <dbReference type="EMBL" id="MCM4077351.1"/>
    </source>
</evidence>
<gene>
    <name evidence="2" type="ORF">LXN57_07210</name>
</gene>
<dbReference type="InterPro" id="IPR046065">
    <property type="entry name" value="DUF6023"/>
</dbReference>
<feature type="transmembrane region" description="Helical" evidence="1">
    <location>
        <begin position="9"/>
        <end position="28"/>
    </location>
</feature>
<evidence type="ECO:0000313" key="3">
    <source>
        <dbReference type="Proteomes" id="UP001523216"/>
    </source>
</evidence>
<dbReference type="Proteomes" id="UP001523216">
    <property type="component" value="Unassembled WGS sequence"/>
</dbReference>
<keyword evidence="1" id="KW-1133">Transmembrane helix</keyword>
<keyword evidence="1" id="KW-0812">Transmembrane</keyword>
<keyword evidence="3" id="KW-1185">Reference proteome</keyword>
<comment type="caution">
    <text evidence="2">The sequence shown here is derived from an EMBL/GenBank/DDBJ whole genome shotgun (WGS) entry which is preliminary data.</text>
</comment>
<organism evidence="2 3">
    <name type="scientific">Paractinoplanes hotanensis</name>
    <dbReference type="NCBI Taxonomy" id="2906497"/>
    <lineage>
        <taxon>Bacteria</taxon>
        <taxon>Bacillati</taxon>
        <taxon>Actinomycetota</taxon>
        <taxon>Actinomycetes</taxon>
        <taxon>Micromonosporales</taxon>
        <taxon>Micromonosporaceae</taxon>
        <taxon>Paractinoplanes</taxon>
    </lineage>
</organism>
<protein>
    <submittedName>
        <fullName evidence="2">DUF6023 family protein</fullName>
    </submittedName>
</protein>
<reference evidence="2 3" key="1">
    <citation type="submission" date="2022-06" db="EMBL/GenBank/DDBJ databases">
        <title>Actinoplanes abujensis sp. nov., isolated from Nigerian arid soil.</title>
        <authorList>
            <person name="Ding P."/>
        </authorList>
    </citation>
    <scope>NUCLEOTIDE SEQUENCE [LARGE SCALE GENOMIC DNA]</scope>
    <source>
        <strain evidence="3">TRM88002</strain>
    </source>
</reference>
<sequence length="152" mass="16191">MTGERARGVVLYAAAGLLVAAGAAWWAGSAPPGRDNDQVDEWRATVEQQLPDTENQADAATSVLRAGADQSFETSVATGEYLVSMICRGGPESLVRVSLSQFGRDSGRGLRCSGERPPDSFKVGLGDVVRLNVVVSDNGPVVFRYHVQRVLD</sequence>
<name>A0ABT0XU91_9ACTN</name>